<gene>
    <name evidence="11" type="ORF">EV668_4728</name>
</gene>
<evidence type="ECO:0000256" key="5">
    <source>
        <dbReference type="ARBA" id="ARBA00022729"/>
    </source>
</evidence>
<feature type="chain" id="PRO_5020899248" description="Porin" evidence="10">
    <location>
        <begin position="24"/>
        <end position="544"/>
    </location>
</feature>
<sequence length="544" mass="58000">MKLVKSLLLGSAAGICVIPGAMAADLPARAVAPVEYVQACYTAERAANRNLNGFFALPGTDTCLRVSGRARFSYQYMSSRAESNIYGAQRGLVGDDNSGFQTLAFLNFDARTKTDLGTLRTFIRVIAAYSSGGYLTSGTSQRFGQSYPALGMDTFGRANTTMYLDKAFIQYLGFTAGRAASFFDFYAHDLEHFGATSGSDVASTNLLAYTATFGGGWSATISMEDPIARRQPRFSDSLGGLTTAGPSFTNFGVATQATPYVGPGGVVRYANYDVIQRSSVPDFVAAVRYDAPWGAAQVSAAMHQLSGGRLMSTTTAPGAASTTDLFLAQGAPSKVKDEIGWAVQGGLKINLPQLAQGDVLWLQAAYSEGALSYTGQPARFAGSELMAVTYSGRFPVSTVDSFIGLDGKQKLTESWSVTGAFLHYWAPQWRSAFFGSYAEVSFGAGSRAVVASLPNSSRFGLDSSYDSRLRDYSVSVVGANLIWSPVRDLDIGLEAVYTRVDLKGGRVADLTAGTNGQLIAAGMPPKTAKSDDTWSVRMRVQRDF</sequence>
<comment type="similarity">
    <text evidence="1 10">Belongs to the alphaproteobacteria porin family.</text>
</comment>
<evidence type="ECO:0000256" key="4">
    <source>
        <dbReference type="ARBA" id="ARBA00022692"/>
    </source>
</evidence>
<keyword evidence="6 10" id="KW-0406">Ion transport</keyword>
<dbReference type="EMBL" id="SNZR01000018">
    <property type="protein sequence ID" value="TDR85184.1"/>
    <property type="molecule type" value="Genomic_DNA"/>
</dbReference>
<reference evidence="11 12" key="1">
    <citation type="submission" date="2019-03" db="EMBL/GenBank/DDBJ databases">
        <title>Genomic Encyclopedia of Type Strains, Phase IV (KMG-IV): sequencing the most valuable type-strain genomes for metagenomic binning, comparative biology and taxonomic classification.</title>
        <authorList>
            <person name="Goeker M."/>
        </authorList>
    </citation>
    <scope>NUCLEOTIDE SEQUENCE [LARGE SCALE GENOMIC DNA]</scope>
    <source>
        <strain evidence="11 12">DSM 25903</strain>
    </source>
</reference>
<keyword evidence="2 10" id="KW-0813">Transport</keyword>
<evidence type="ECO:0000256" key="1">
    <source>
        <dbReference type="ARBA" id="ARBA00009521"/>
    </source>
</evidence>
<accession>A0A4R7BIN9</accession>
<keyword evidence="4 10" id="KW-0812">Transmembrane</keyword>
<keyword evidence="7 10" id="KW-0626">Porin</keyword>
<evidence type="ECO:0000256" key="10">
    <source>
        <dbReference type="RuleBase" id="RU364005"/>
    </source>
</evidence>
<comment type="subcellular location">
    <subcellularLocation>
        <location evidence="10">Cell outer membrane</location>
        <topology evidence="10">Multi-pass membrane protein</topology>
    </subcellularLocation>
</comment>
<dbReference type="GO" id="GO:0009279">
    <property type="term" value="C:cell outer membrane"/>
    <property type="evidence" value="ECO:0007669"/>
    <property type="project" value="UniProtKB-SubCell"/>
</dbReference>
<evidence type="ECO:0000256" key="6">
    <source>
        <dbReference type="ARBA" id="ARBA00023065"/>
    </source>
</evidence>
<organism evidence="11 12">
    <name type="scientific">Enterovirga rhinocerotis</name>
    <dbReference type="NCBI Taxonomy" id="1339210"/>
    <lineage>
        <taxon>Bacteria</taxon>
        <taxon>Pseudomonadati</taxon>
        <taxon>Pseudomonadota</taxon>
        <taxon>Alphaproteobacteria</taxon>
        <taxon>Hyphomicrobiales</taxon>
        <taxon>Methylobacteriaceae</taxon>
        <taxon>Enterovirga</taxon>
    </lineage>
</organism>
<keyword evidence="9 10" id="KW-0998">Cell outer membrane</keyword>
<dbReference type="GO" id="GO:0046930">
    <property type="term" value="C:pore complex"/>
    <property type="evidence" value="ECO:0007669"/>
    <property type="project" value="UniProtKB-KW"/>
</dbReference>
<protein>
    <recommendedName>
        <fullName evidence="10">Porin</fullName>
    </recommendedName>
</protein>
<evidence type="ECO:0000256" key="3">
    <source>
        <dbReference type="ARBA" id="ARBA00022452"/>
    </source>
</evidence>
<comment type="caution">
    <text evidence="11">The sequence shown here is derived from an EMBL/GenBank/DDBJ whole genome shotgun (WGS) entry which is preliminary data.</text>
</comment>
<evidence type="ECO:0000256" key="2">
    <source>
        <dbReference type="ARBA" id="ARBA00022448"/>
    </source>
</evidence>
<name>A0A4R7BIN9_9HYPH</name>
<keyword evidence="12" id="KW-1185">Reference proteome</keyword>
<dbReference type="OrthoDB" id="7801681at2"/>
<evidence type="ECO:0000256" key="7">
    <source>
        <dbReference type="ARBA" id="ARBA00023114"/>
    </source>
</evidence>
<dbReference type="Pfam" id="PF02530">
    <property type="entry name" value="Porin_2"/>
    <property type="match status" value="1"/>
</dbReference>
<evidence type="ECO:0000313" key="11">
    <source>
        <dbReference type="EMBL" id="TDR85184.1"/>
    </source>
</evidence>
<evidence type="ECO:0000256" key="8">
    <source>
        <dbReference type="ARBA" id="ARBA00023136"/>
    </source>
</evidence>
<comment type="domain">
    <text evidence="10">Consists of 16-stranded beta-barrel sheets, with large surface-exposed loops, that form a transmembrane pore at the center of each barrel. The pore is partially ocluded by a peptide loop that folds into the pore lumen.</text>
</comment>
<evidence type="ECO:0000313" key="12">
    <source>
        <dbReference type="Proteomes" id="UP000295122"/>
    </source>
</evidence>
<dbReference type="InterPro" id="IPR003684">
    <property type="entry name" value="Porin_alphabac"/>
</dbReference>
<proteinExistence type="inferred from homology"/>
<feature type="signal peptide" evidence="10">
    <location>
        <begin position="1"/>
        <end position="23"/>
    </location>
</feature>
<evidence type="ECO:0000256" key="9">
    <source>
        <dbReference type="ARBA" id="ARBA00023237"/>
    </source>
</evidence>
<dbReference type="RefSeq" id="WP_133774796.1">
    <property type="nucleotide sequence ID" value="NZ_SNZR01000018.1"/>
</dbReference>
<keyword evidence="5 10" id="KW-0732">Signal</keyword>
<keyword evidence="3 10" id="KW-1134">Transmembrane beta strand</keyword>
<dbReference type="Proteomes" id="UP000295122">
    <property type="component" value="Unassembled WGS sequence"/>
</dbReference>
<dbReference type="GO" id="GO:0015288">
    <property type="term" value="F:porin activity"/>
    <property type="evidence" value="ECO:0007669"/>
    <property type="project" value="UniProtKB-KW"/>
</dbReference>
<comment type="function">
    <text evidence="10">Forms passive diffusion pores that allow small molecular weight hydrophilic materials across the outer membrane.</text>
</comment>
<dbReference type="AlphaFoldDB" id="A0A4R7BIN9"/>
<keyword evidence="8 10" id="KW-0472">Membrane</keyword>
<dbReference type="GO" id="GO:0006811">
    <property type="term" value="P:monoatomic ion transport"/>
    <property type="evidence" value="ECO:0007669"/>
    <property type="project" value="UniProtKB-KW"/>
</dbReference>